<keyword evidence="11 17" id="KW-0460">Magnesium</keyword>
<evidence type="ECO:0000256" key="6">
    <source>
        <dbReference type="ARBA" id="ARBA00011245"/>
    </source>
</evidence>
<dbReference type="PANTHER" id="PTHR42891">
    <property type="entry name" value="D-GLYCERO-BETA-D-MANNO-HEPTOSE-1,7-BISPHOSPHATE 7-PHOSPHATASE"/>
    <property type="match status" value="1"/>
</dbReference>
<keyword evidence="7 14" id="KW-0963">Cytoplasm</keyword>
<feature type="binding site" evidence="17">
    <location>
        <position position="92"/>
    </location>
    <ligand>
        <name>Zn(2+)</name>
        <dbReference type="ChEBI" id="CHEBI:29105"/>
    </ligand>
</feature>
<name>A0A845UD08_9PROT</name>
<evidence type="ECO:0000256" key="4">
    <source>
        <dbReference type="ARBA" id="ARBA00004496"/>
    </source>
</evidence>
<dbReference type="EMBL" id="WNJL01000050">
    <property type="protein sequence ID" value="NDU43841.1"/>
    <property type="molecule type" value="Genomic_DNA"/>
</dbReference>
<dbReference type="GO" id="GO:0046872">
    <property type="term" value="F:metal ion binding"/>
    <property type="evidence" value="ECO:0007669"/>
    <property type="project" value="UniProtKB-KW"/>
</dbReference>
<evidence type="ECO:0000256" key="15">
    <source>
        <dbReference type="PIRSR" id="PIRSR004682-1"/>
    </source>
</evidence>
<feature type="site" description="Stabilizes the phosphoryl group" evidence="16">
    <location>
        <position position="102"/>
    </location>
</feature>
<keyword evidence="12 14" id="KW-0119">Carbohydrate metabolism</keyword>
<comment type="cofactor">
    <cofactor evidence="3 17">
        <name>Zn(2+)</name>
        <dbReference type="ChEBI" id="CHEBI:29105"/>
    </cofactor>
</comment>
<keyword evidence="10 17" id="KW-0862">Zinc</keyword>
<comment type="similarity">
    <text evidence="13 14">Belongs to the gmhB family.</text>
</comment>
<dbReference type="RefSeq" id="WP_163099291.1">
    <property type="nucleotide sequence ID" value="NZ_CP127523.1"/>
</dbReference>
<dbReference type="InterPro" id="IPR006543">
    <property type="entry name" value="Histidinol-phos"/>
</dbReference>
<dbReference type="InterPro" id="IPR004446">
    <property type="entry name" value="Heptose_bisP_phosphatase"/>
</dbReference>
<protein>
    <recommendedName>
        <fullName evidence="14">D,D-heptose 1,7-bisphosphate phosphatase</fullName>
        <ecNumber evidence="14">3.1.3.-</ecNumber>
    </recommendedName>
</protein>
<comment type="cofactor">
    <cofactor evidence="2 17">
        <name>Mg(2+)</name>
        <dbReference type="ChEBI" id="CHEBI:18420"/>
    </cofactor>
</comment>
<dbReference type="CDD" id="cd07503">
    <property type="entry name" value="HAD_HisB-N"/>
    <property type="match status" value="1"/>
</dbReference>
<dbReference type="AlphaFoldDB" id="A0A845UD08"/>
<evidence type="ECO:0000256" key="10">
    <source>
        <dbReference type="ARBA" id="ARBA00022833"/>
    </source>
</evidence>
<dbReference type="GO" id="GO:0034200">
    <property type="term" value="F:D-glycero-beta-D-manno-heptose 1,7-bisphosphate 7-phosphatase activity"/>
    <property type="evidence" value="ECO:0007669"/>
    <property type="project" value="UniProtKB-EC"/>
</dbReference>
<accession>A0A845UD08</accession>
<evidence type="ECO:0000256" key="8">
    <source>
        <dbReference type="ARBA" id="ARBA00022723"/>
    </source>
</evidence>
<dbReference type="NCBIfam" id="NF006506">
    <property type="entry name" value="PRK08942.1"/>
    <property type="match status" value="1"/>
</dbReference>
<dbReference type="InterPro" id="IPR023214">
    <property type="entry name" value="HAD_sf"/>
</dbReference>
<feature type="site" description="Contributes to substrate recognition" evidence="16">
    <location>
        <position position="101"/>
    </location>
</feature>
<feature type="binding site" evidence="17">
    <location>
        <position position="10"/>
    </location>
    <ligand>
        <name>Mg(2+)</name>
        <dbReference type="ChEBI" id="CHEBI:18420"/>
    </ligand>
</feature>
<feature type="binding site" evidence="17">
    <location>
        <position position="98"/>
    </location>
    <ligand>
        <name>Zn(2+)</name>
        <dbReference type="ChEBI" id="CHEBI:29105"/>
    </ligand>
</feature>
<comment type="subunit">
    <text evidence="6">Monomer.</text>
</comment>
<evidence type="ECO:0000256" key="7">
    <source>
        <dbReference type="ARBA" id="ARBA00022490"/>
    </source>
</evidence>
<dbReference type="InterPro" id="IPR006549">
    <property type="entry name" value="HAD-SF_hydro_IIIA"/>
</dbReference>
<evidence type="ECO:0000256" key="12">
    <source>
        <dbReference type="ARBA" id="ARBA00023277"/>
    </source>
</evidence>
<evidence type="ECO:0000256" key="16">
    <source>
        <dbReference type="PIRSR" id="PIRSR004682-3"/>
    </source>
</evidence>
<feature type="active site" description="Nucleophile" evidence="15">
    <location>
        <position position="8"/>
    </location>
</feature>
<comment type="catalytic activity">
    <reaction evidence="1">
        <text>D-glycero-beta-D-manno-heptose 1,7-bisphosphate + H2O = D-glycero-beta-D-manno-heptose 1-phosphate + phosphate</text>
        <dbReference type="Rhea" id="RHEA:28518"/>
        <dbReference type="ChEBI" id="CHEBI:15377"/>
        <dbReference type="ChEBI" id="CHEBI:43474"/>
        <dbReference type="ChEBI" id="CHEBI:60208"/>
        <dbReference type="ChEBI" id="CHEBI:61593"/>
        <dbReference type="EC" id="3.1.3.82"/>
    </reaction>
</comment>
<dbReference type="NCBIfam" id="TIGR01662">
    <property type="entry name" value="HAD-SF-IIIA"/>
    <property type="match status" value="1"/>
</dbReference>
<feature type="binding site" evidence="17">
    <location>
        <position position="90"/>
    </location>
    <ligand>
        <name>Zn(2+)</name>
        <dbReference type="ChEBI" id="CHEBI:29105"/>
    </ligand>
</feature>
<evidence type="ECO:0000256" key="13">
    <source>
        <dbReference type="ARBA" id="ARBA00061616"/>
    </source>
</evidence>
<comment type="caution">
    <text evidence="18">The sequence shown here is derived from an EMBL/GenBank/DDBJ whole genome shotgun (WGS) entry which is preliminary data.</text>
</comment>
<feature type="binding site" evidence="17">
    <location>
        <position position="8"/>
    </location>
    <ligand>
        <name>Mg(2+)</name>
        <dbReference type="ChEBI" id="CHEBI:18420"/>
    </ligand>
</feature>
<dbReference type="GO" id="GO:0005737">
    <property type="term" value="C:cytoplasm"/>
    <property type="evidence" value="ECO:0007669"/>
    <property type="project" value="UniProtKB-SubCell"/>
</dbReference>
<evidence type="ECO:0000256" key="5">
    <source>
        <dbReference type="ARBA" id="ARBA00004708"/>
    </source>
</evidence>
<dbReference type="GO" id="GO:0005975">
    <property type="term" value="P:carbohydrate metabolic process"/>
    <property type="evidence" value="ECO:0007669"/>
    <property type="project" value="InterPro"/>
</dbReference>
<dbReference type="NCBIfam" id="TIGR01656">
    <property type="entry name" value="Histidinol-ppas"/>
    <property type="match status" value="1"/>
</dbReference>
<dbReference type="InterPro" id="IPR036412">
    <property type="entry name" value="HAD-like_sf"/>
</dbReference>
<evidence type="ECO:0000256" key="17">
    <source>
        <dbReference type="PIRSR" id="PIRSR004682-4"/>
    </source>
</evidence>
<evidence type="ECO:0000256" key="9">
    <source>
        <dbReference type="ARBA" id="ARBA00022801"/>
    </source>
</evidence>
<feature type="active site" description="Proton donor" evidence="15">
    <location>
        <position position="10"/>
    </location>
</feature>
<feature type="binding site" evidence="17">
    <location>
        <position position="100"/>
    </location>
    <ligand>
        <name>Zn(2+)</name>
        <dbReference type="ChEBI" id="CHEBI:29105"/>
    </ligand>
</feature>
<feature type="binding site" evidence="17">
    <location>
        <position position="127"/>
    </location>
    <ligand>
        <name>Mg(2+)</name>
        <dbReference type="ChEBI" id="CHEBI:18420"/>
    </ligand>
</feature>
<evidence type="ECO:0000256" key="11">
    <source>
        <dbReference type="ARBA" id="ARBA00022842"/>
    </source>
</evidence>
<proteinExistence type="inferred from homology"/>
<gene>
    <name evidence="18" type="primary">gmhB</name>
    <name evidence="18" type="ORF">GL267_14770</name>
</gene>
<organism evidence="18">
    <name type="scientific">Acidithiobacillus ferrianus</name>
    <dbReference type="NCBI Taxonomy" id="2678518"/>
    <lineage>
        <taxon>Bacteria</taxon>
        <taxon>Pseudomonadati</taxon>
        <taxon>Pseudomonadota</taxon>
        <taxon>Acidithiobacillia</taxon>
        <taxon>Acidithiobacillales</taxon>
        <taxon>Acidithiobacillaceae</taxon>
        <taxon>Acidithiobacillus</taxon>
    </lineage>
</organism>
<keyword evidence="8 17" id="KW-0479">Metal-binding</keyword>
<dbReference type="SUPFAM" id="SSF56784">
    <property type="entry name" value="HAD-like"/>
    <property type="match status" value="1"/>
</dbReference>
<comment type="subcellular location">
    <subcellularLocation>
        <location evidence="4 14">Cytoplasm</location>
    </subcellularLocation>
</comment>
<comment type="pathway">
    <text evidence="5">Nucleotide-sugar biosynthesis; ADP-L-glycero-beta-D-manno-heptose biosynthesis; ADP-L-glycero-beta-D-manno-heptose from D-glycero-beta-D-manno-heptose 7-phosphate: step 2/4.</text>
</comment>
<dbReference type="EC" id="3.1.3.-" evidence="14"/>
<dbReference type="PANTHER" id="PTHR42891:SF1">
    <property type="entry name" value="D-GLYCERO-BETA-D-MANNO-HEPTOSE-1,7-BISPHOSPHATE 7-PHOSPHATASE"/>
    <property type="match status" value="1"/>
</dbReference>
<reference evidence="18" key="1">
    <citation type="submission" date="2019-11" db="EMBL/GenBank/DDBJ databases">
        <title>Acidithiobacillus ferrianus sp. nov.: a facultatively anaerobic and extremely acidophilic chemolithoautotroph.</title>
        <authorList>
            <person name="Norris P.R."/>
            <person name="Falagan C."/>
            <person name="Moya-Beltran A."/>
            <person name="Castro M."/>
            <person name="Quatrini R."/>
            <person name="Johnson D.B."/>
        </authorList>
    </citation>
    <scope>NUCLEOTIDE SEQUENCE [LARGE SCALE GENOMIC DNA]</scope>
    <source>
        <strain evidence="18">MG</strain>
    </source>
</reference>
<keyword evidence="9 14" id="KW-0378">Hydrolase</keyword>
<evidence type="ECO:0000256" key="14">
    <source>
        <dbReference type="PIRNR" id="PIRNR004682"/>
    </source>
</evidence>
<dbReference type="Pfam" id="PF13242">
    <property type="entry name" value="Hydrolase_like"/>
    <property type="match status" value="1"/>
</dbReference>
<evidence type="ECO:0000313" key="18">
    <source>
        <dbReference type="EMBL" id="NDU43841.1"/>
    </source>
</evidence>
<feature type="site" description="Stabilizes the phosphoryl group" evidence="16">
    <location>
        <position position="51"/>
    </location>
</feature>
<dbReference type="FunFam" id="3.40.50.1000:FF:000168">
    <property type="entry name" value="D,D-heptose 1,7-bisphosphate phosphatase"/>
    <property type="match status" value="1"/>
</dbReference>
<sequence>MGQLVILDRDGVINEDSNAYIKSPAEWRPIPGSLEAIARLNRVGYQVVIATNQSGVGRGLFDIRTLTAIHLRMRQELAAVGGRVEAIFFCPHTPEADCDCRKPAPGLFQEIQERLQVSLEQVPAIGDSMRDLVAARNAGARPMLVLTGKGRSARREAEAAGYPVFADLSAAVHTLLGVP</sequence>
<evidence type="ECO:0000256" key="3">
    <source>
        <dbReference type="ARBA" id="ARBA00001947"/>
    </source>
</evidence>
<evidence type="ECO:0000256" key="1">
    <source>
        <dbReference type="ARBA" id="ARBA00001226"/>
    </source>
</evidence>
<dbReference type="Gene3D" id="3.40.50.1000">
    <property type="entry name" value="HAD superfamily/HAD-like"/>
    <property type="match status" value="1"/>
</dbReference>
<evidence type="ECO:0000256" key="2">
    <source>
        <dbReference type="ARBA" id="ARBA00001946"/>
    </source>
</evidence>
<dbReference type="PIRSF" id="PIRSF004682">
    <property type="entry name" value="GmhB"/>
    <property type="match status" value="1"/>
</dbReference>